<dbReference type="OrthoDB" id="5741716at2"/>
<evidence type="ECO:0000256" key="1">
    <source>
        <dbReference type="SAM" id="Phobius"/>
    </source>
</evidence>
<proteinExistence type="predicted"/>
<accession>A0A857JFZ4</accession>
<keyword evidence="3" id="KW-1185">Reference proteome</keyword>
<protein>
    <submittedName>
        <fullName evidence="2">Uncharacterized protein</fullName>
    </submittedName>
</protein>
<evidence type="ECO:0000313" key="3">
    <source>
        <dbReference type="Proteomes" id="UP000464524"/>
    </source>
</evidence>
<keyword evidence="1" id="KW-0812">Transmembrane</keyword>
<evidence type="ECO:0000313" key="2">
    <source>
        <dbReference type="EMBL" id="QHJ09891.1"/>
    </source>
</evidence>
<dbReference type="KEGG" id="pmes:FX988_00099"/>
<feature type="transmembrane region" description="Helical" evidence="1">
    <location>
        <begin position="32"/>
        <end position="51"/>
    </location>
</feature>
<dbReference type="Proteomes" id="UP000464524">
    <property type="component" value="Chromosome"/>
</dbReference>
<name>A0A857JFZ4_9ALTE</name>
<keyword evidence="1" id="KW-1133">Transmembrane helix</keyword>
<gene>
    <name evidence="2" type="ORF">FX988_00099</name>
</gene>
<dbReference type="EMBL" id="CP047656">
    <property type="protein sequence ID" value="QHJ09891.1"/>
    <property type="molecule type" value="Genomic_DNA"/>
</dbReference>
<keyword evidence="1" id="KW-0472">Membrane</keyword>
<organism evidence="2 3">
    <name type="scientific">Paraglaciecola mesophila</name>
    <dbReference type="NCBI Taxonomy" id="197222"/>
    <lineage>
        <taxon>Bacteria</taxon>
        <taxon>Pseudomonadati</taxon>
        <taxon>Pseudomonadota</taxon>
        <taxon>Gammaproteobacteria</taxon>
        <taxon>Alteromonadales</taxon>
        <taxon>Alteromonadaceae</taxon>
        <taxon>Paraglaciecola</taxon>
    </lineage>
</organism>
<reference evidence="2 3" key="1">
    <citation type="submission" date="2019-12" db="EMBL/GenBank/DDBJ databases">
        <title>Genome sequencing and assembly of endphytes of Porphyra tenera.</title>
        <authorList>
            <person name="Park J.M."/>
            <person name="Shin R."/>
            <person name="Jo S.H."/>
        </authorList>
    </citation>
    <scope>NUCLEOTIDE SEQUENCE [LARGE SCALE GENOMIC DNA]</scope>
    <source>
        <strain evidence="2 3">GPM4</strain>
    </source>
</reference>
<sequence>MNTLYRVLLSLAVIFAALVCYSAGSMTGVVGFFVLGILLEAAFWLGLGKVFRSRSNASKG</sequence>
<dbReference type="RefSeq" id="WP_160177838.1">
    <property type="nucleotide sequence ID" value="NZ_CP047656.1"/>
</dbReference>
<dbReference type="AlphaFoldDB" id="A0A857JFZ4"/>